<dbReference type="Proteomes" id="UP000285378">
    <property type="component" value="Unassembled WGS sequence"/>
</dbReference>
<feature type="region of interest" description="Disordered" evidence="1">
    <location>
        <begin position="477"/>
        <end position="514"/>
    </location>
</feature>
<evidence type="ECO:0000313" key="4">
    <source>
        <dbReference type="Proteomes" id="UP000285378"/>
    </source>
</evidence>
<feature type="domain" description="Dermonecrotic toxin N-terminal" evidence="2">
    <location>
        <begin position="74"/>
        <end position="323"/>
    </location>
</feature>
<dbReference type="Pfam" id="PF20178">
    <property type="entry name" value="ToxA_N"/>
    <property type="match status" value="1"/>
</dbReference>
<feature type="compositionally biased region" description="Polar residues" evidence="1">
    <location>
        <begin position="138"/>
        <end position="152"/>
    </location>
</feature>
<comment type="caution">
    <text evidence="3">The sequence shown here is derived from an EMBL/GenBank/DDBJ whole genome shotgun (WGS) entry which is preliminary data.</text>
</comment>
<dbReference type="AlphaFoldDB" id="A0A423M6V8"/>
<dbReference type="InterPro" id="IPR046673">
    <property type="entry name" value="ToxA_N"/>
</dbReference>
<protein>
    <recommendedName>
        <fullName evidence="2">Dermonecrotic toxin N-terminal domain-containing protein</fullName>
    </recommendedName>
</protein>
<dbReference type="EMBL" id="MOBX01000015">
    <property type="protein sequence ID" value="RON77884.1"/>
    <property type="molecule type" value="Genomic_DNA"/>
</dbReference>
<name>A0A423M6V8_PSEFL</name>
<evidence type="ECO:0000256" key="1">
    <source>
        <dbReference type="SAM" id="MobiDB-lite"/>
    </source>
</evidence>
<proteinExistence type="predicted"/>
<feature type="region of interest" description="Disordered" evidence="1">
    <location>
        <begin position="138"/>
        <end position="160"/>
    </location>
</feature>
<accession>A0A423M6V8</accession>
<evidence type="ECO:0000259" key="2">
    <source>
        <dbReference type="Pfam" id="PF20178"/>
    </source>
</evidence>
<dbReference type="RefSeq" id="WP_185036817.1">
    <property type="nucleotide sequence ID" value="NZ_MOBX01000015.1"/>
</dbReference>
<organism evidence="3 4">
    <name type="scientific">Pseudomonas fluorescens</name>
    <dbReference type="NCBI Taxonomy" id="294"/>
    <lineage>
        <taxon>Bacteria</taxon>
        <taxon>Pseudomonadati</taxon>
        <taxon>Pseudomonadota</taxon>
        <taxon>Gammaproteobacteria</taxon>
        <taxon>Pseudomonadales</taxon>
        <taxon>Pseudomonadaceae</taxon>
        <taxon>Pseudomonas</taxon>
    </lineage>
</organism>
<gene>
    <name evidence="3" type="ORF">BK670_21790</name>
</gene>
<reference evidence="3 4" key="1">
    <citation type="submission" date="2016-10" db="EMBL/GenBank/DDBJ databases">
        <title>Comparative genome analysis of multiple Pseudomonas spp. focuses on biocontrol and plant growth promoting traits.</title>
        <authorList>
            <person name="Tao X.-Y."/>
            <person name="Taylor C.G."/>
        </authorList>
    </citation>
    <scope>NUCLEOTIDE SEQUENCE [LARGE SCALE GENOMIC DNA]</scope>
    <source>
        <strain evidence="3 4">28B5</strain>
    </source>
</reference>
<sequence>MNAPTELQTTTSANEATLNLLLKEIKDQDKATAVQRFVSPPGQKTDLVRLAGLRSTLDEALPYQNYFDELLCKLETPENFCRRQLLRELQQSHGTQFSTNDVIRLKPATAVEEAPYTYTLLQAAMLNFTDKEATPGYFSSDSETLHSTQRTSADGPAPGKMSAQTFVSLSRRLDLGHQYQRHISRTFNASSIELIGMCLHKFNIKLGAYEKYFNQVDFPLRRLFVLLNLTSGKRDIFPGDRFNNARIKLHSIQLFGQYTTDAILITCRQTDHSTKDSCIVYIPNDPGEGIYKDDDEDQCKYRLAVNFLARSELRELLISQLSQREQIAIKTKDLSSISFVDDITFIPLKTGLCKHLFQRCLDKLAADARDVAVPVAHVNEPAYANRRTDQAVRKNTQRSDALAHHFNIRLRGHATDQWLAMVFANLDDWTALEKHTALSWLLDLKKRLSLADPERDSPQGGAARAESYFKQFEVKEHPGGQSANRLVKPALSAEAREASTPVRAASVTDTANGL</sequence>
<evidence type="ECO:0000313" key="3">
    <source>
        <dbReference type="EMBL" id="RON77884.1"/>
    </source>
</evidence>